<keyword evidence="3" id="KW-1185">Reference proteome</keyword>
<comment type="caution">
    <text evidence="2">The sequence shown here is derived from an EMBL/GenBank/DDBJ whole genome shotgun (WGS) entry which is preliminary data.</text>
</comment>
<dbReference type="Proteomes" id="UP000281985">
    <property type="component" value="Unassembled WGS sequence"/>
</dbReference>
<dbReference type="InterPro" id="IPR011110">
    <property type="entry name" value="Reg_prop"/>
</dbReference>
<dbReference type="RefSeq" id="WP_121918461.1">
    <property type="nucleotide sequence ID" value="NZ_REFV01000018.1"/>
</dbReference>
<name>A0A3M0FUI6_9FLAO</name>
<dbReference type="SUPFAM" id="SSF63829">
    <property type="entry name" value="Calcium-dependent phosphotriesterase"/>
    <property type="match status" value="2"/>
</dbReference>
<dbReference type="PROSITE" id="PS51257">
    <property type="entry name" value="PROKAR_LIPOPROTEIN"/>
    <property type="match status" value="1"/>
</dbReference>
<dbReference type="Pfam" id="PF07494">
    <property type="entry name" value="Reg_prop"/>
    <property type="match status" value="7"/>
</dbReference>
<sequence>MNATIFKIGICTQKSNLLHFLLTTFLCLIITSCDQTKSTQDQSKLTTESAKPDKGIQKLYNVDLTVPPPISEFVRRIFEDSNGNLWLGTNGDGVLRYDGKSLSRFSLEEGFDGLAIRAIVQDDDKNIWFGTERGLVKYDGQKFTSYNQDDGLAGENIWSLKLDKNGELWIGTIGGVSRYDGTTFTNVPLPDTEIDTQRGVSSSENVSSIFQDSEGILWFGKSGGAFMYDLGKKQITKHFSEKDGLANNGVNDILEDRNGNMWFATHHRGVSRYDGESFTNYTKDGIIKGDEVWSLFEDSKGNIWFPAENVGVYKYDGNTFTLYNEENGPGTNAVQTIYETRDGRIWFGGYKGLYRLEGDRIIEIFETGPWD</sequence>
<evidence type="ECO:0000313" key="3">
    <source>
        <dbReference type="Proteomes" id="UP000281985"/>
    </source>
</evidence>
<reference evidence="2 3" key="1">
    <citation type="submission" date="2018-10" db="EMBL/GenBank/DDBJ databases">
        <title>Dokdonia luteus sp. nov., isolated from sea water.</title>
        <authorList>
            <person name="Zhou L.Y."/>
            <person name="Du Z.J."/>
        </authorList>
    </citation>
    <scope>NUCLEOTIDE SEQUENCE [LARGE SCALE GENOMIC DNA]</scope>
    <source>
        <strain evidence="2 3">SH27</strain>
    </source>
</reference>
<dbReference type="InterPro" id="IPR015943">
    <property type="entry name" value="WD40/YVTN_repeat-like_dom_sf"/>
</dbReference>
<dbReference type="OrthoDB" id="799853at2"/>
<accession>A0A3M0FUI6</accession>
<evidence type="ECO:0008006" key="4">
    <source>
        <dbReference type="Google" id="ProtNLM"/>
    </source>
</evidence>
<dbReference type="PANTHER" id="PTHR43547">
    <property type="entry name" value="TWO-COMPONENT HISTIDINE KINASE"/>
    <property type="match status" value="1"/>
</dbReference>
<dbReference type="PANTHER" id="PTHR43547:SF2">
    <property type="entry name" value="HYBRID SIGNAL TRANSDUCTION HISTIDINE KINASE C"/>
    <property type="match status" value="1"/>
</dbReference>
<organism evidence="2 3">
    <name type="scientific">Dokdonia sinensis</name>
    <dbReference type="NCBI Taxonomy" id="2479847"/>
    <lineage>
        <taxon>Bacteria</taxon>
        <taxon>Pseudomonadati</taxon>
        <taxon>Bacteroidota</taxon>
        <taxon>Flavobacteriia</taxon>
        <taxon>Flavobacteriales</taxon>
        <taxon>Flavobacteriaceae</taxon>
        <taxon>Dokdonia</taxon>
    </lineage>
</organism>
<protein>
    <recommendedName>
        <fullName evidence="4">Histidine kinase</fullName>
    </recommendedName>
</protein>
<evidence type="ECO:0000313" key="2">
    <source>
        <dbReference type="EMBL" id="RMB56321.1"/>
    </source>
</evidence>
<gene>
    <name evidence="2" type="ORF">EAX61_14635</name>
</gene>
<dbReference type="AlphaFoldDB" id="A0A3M0FUI6"/>
<dbReference type="EMBL" id="REFV01000018">
    <property type="protein sequence ID" value="RMB56321.1"/>
    <property type="molecule type" value="Genomic_DNA"/>
</dbReference>
<keyword evidence="1" id="KW-0597">Phosphoprotein</keyword>
<dbReference type="GO" id="GO:0000155">
    <property type="term" value="F:phosphorelay sensor kinase activity"/>
    <property type="evidence" value="ECO:0007669"/>
    <property type="project" value="TreeGrafter"/>
</dbReference>
<proteinExistence type="predicted"/>
<evidence type="ECO:0000256" key="1">
    <source>
        <dbReference type="ARBA" id="ARBA00022553"/>
    </source>
</evidence>
<dbReference type="Gene3D" id="2.130.10.10">
    <property type="entry name" value="YVTN repeat-like/Quinoprotein amine dehydrogenase"/>
    <property type="match status" value="4"/>
</dbReference>